<dbReference type="PROSITE" id="PS51186">
    <property type="entry name" value="GNAT"/>
    <property type="match status" value="1"/>
</dbReference>
<gene>
    <name evidence="4" type="ORF">G3580_06630</name>
</gene>
<name>A0A6C1B2Y8_9RHOO</name>
<keyword evidence="5" id="KW-1185">Reference proteome</keyword>
<evidence type="ECO:0000313" key="5">
    <source>
        <dbReference type="Proteomes" id="UP000501991"/>
    </source>
</evidence>
<dbReference type="InterPro" id="IPR000182">
    <property type="entry name" value="GNAT_dom"/>
</dbReference>
<dbReference type="EMBL" id="CP048836">
    <property type="protein sequence ID" value="QID17349.1"/>
    <property type="molecule type" value="Genomic_DNA"/>
</dbReference>
<proteinExistence type="predicted"/>
<protein>
    <submittedName>
        <fullName evidence="4">GNAT family N-acetyltransferase</fullName>
    </submittedName>
</protein>
<dbReference type="Proteomes" id="UP000501991">
    <property type="component" value="Chromosome"/>
</dbReference>
<dbReference type="AlphaFoldDB" id="A0A6C1B2Y8"/>
<dbReference type="CDD" id="cd04301">
    <property type="entry name" value="NAT_SF"/>
    <property type="match status" value="1"/>
</dbReference>
<keyword evidence="1 4" id="KW-0808">Transferase</keyword>
<evidence type="ECO:0000259" key="3">
    <source>
        <dbReference type="PROSITE" id="PS51186"/>
    </source>
</evidence>
<evidence type="ECO:0000256" key="2">
    <source>
        <dbReference type="ARBA" id="ARBA00023315"/>
    </source>
</evidence>
<reference evidence="4 5" key="1">
    <citation type="submission" date="2020-02" db="EMBL/GenBank/DDBJ databases">
        <title>Nitrogenibacter mangrovi gen. nov., sp. nov. isolated from mangrove sediment, a denitrifying betaproteobacterium.</title>
        <authorList>
            <person name="Liao H."/>
            <person name="Tian Y."/>
        </authorList>
    </citation>
    <scope>NUCLEOTIDE SEQUENCE [LARGE SCALE GENOMIC DNA]</scope>
    <source>
        <strain evidence="4 5">M9-3-2</strain>
    </source>
</reference>
<dbReference type="GO" id="GO:0016747">
    <property type="term" value="F:acyltransferase activity, transferring groups other than amino-acyl groups"/>
    <property type="evidence" value="ECO:0007669"/>
    <property type="project" value="InterPro"/>
</dbReference>
<dbReference type="Gene3D" id="3.40.630.30">
    <property type="match status" value="1"/>
</dbReference>
<evidence type="ECO:0000313" key="4">
    <source>
        <dbReference type="EMBL" id="QID17349.1"/>
    </source>
</evidence>
<feature type="domain" description="N-acetyltransferase" evidence="3">
    <location>
        <begin position="18"/>
        <end position="160"/>
    </location>
</feature>
<dbReference type="Pfam" id="PF00583">
    <property type="entry name" value="Acetyltransf_1"/>
    <property type="match status" value="1"/>
</dbReference>
<dbReference type="PANTHER" id="PTHR43877">
    <property type="entry name" value="AMINOALKYLPHOSPHONATE N-ACETYLTRANSFERASE-RELATED-RELATED"/>
    <property type="match status" value="1"/>
</dbReference>
<organism evidence="4 5">
    <name type="scientific">Nitrogeniibacter mangrovi</name>
    <dbReference type="NCBI Taxonomy" id="2016596"/>
    <lineage>
        <taxon>Bacteria</taxon>
        <taxon>Pseudomonadati</taxon>
        <taxon>Pseudomonadota</taxon>
        <taxon>Betaproteobacteria</taxon>
        <taxon>Rhodocyclales</taxon>
        <taxon>Zoogloeaceae</taxon>
        <taxon>Nitrogeniibacter</taxon>
    </lineage>
</organism>
<accession>A0A6C1B2Y8</accession>
<dbReference type="KEGG" id="azq:G3580_06630"/>
<dbReference type="RefSeq" id="WP_173764513.1">
    <property type="nucleotide sequence ID" value="NZ_CP048836.1"/>
</dbReference>
<sequence>MNSESKWPVVVAELNRSADLRDFIAGLAVDDIRARFNASLLPEVLPGMLAPAPSSGFINLGAWKQGRLVGTAVLAHEEDDRYELAVLVRSNMKRRGIGTALTLEALRNAARLDAGRVVAHVRASNTAALALLSATGFRRISALGFEMMFGRWPAATANGC</sequence>
<dbReference type="SUPFAM" id="SSF55729">
    <property type="entry name" value="Acyl-CoA N-acyltransferases (Nat)"/>
    <property type="match status" value="1"/>
</dbReference>
<dbReference type="InterPro" id="IPR050832">
    <property type="entry name" value="Bact_Acetyltransf"/>
</dbReference>
<keyword evidence="2" id="KW-0012">Acyltransferase</keyword>
<dbReference type="InterPro" id="IPR016181">
    <property type="entry name" value="Acyl_CoA_acyltransferase"/>
</dbReference>
<evidence type="ECO:0000256" key="1">
    <source>
        <dbReference type="ARBA" id="ARBA00022679"/>
    </source>
</evidence>